<accession>A0ACC2W2R1</accession>
<organism evidence="1 2">
    <name type="scientific">Naganishia adeliensis</name>
    <dbReference type="NCBI Taxonomy" id="92952"/>
    <lineage>
        <taxon>Eukaryota</taxon>
        <taxon>Fungi</taxon>
        <taxon>Dikarya</taxon>
        <taxon>Basidiomycota</taxon>
        <taxon>Agaricomycotina</taxon>
        <taxon>Tremellomycetes</taxon>
        <taxon>Filobasidiales</taxon>
        <taxon>Filobasidiaceae</taxon>
        <taxon>Naganishia</taxon>
    </lineage>
</organism>
<protein>
    <submittedName>
        <fullName evidence="1">Uncharacterized protein</fullName>
    </submittedName>
</protein>
<evidence type="ECO:0000313" key="2">
    <source>
        <dbReference type="Proteomes" id="UP001230649"/>
    </source>
</evidence>
<dbReference type="EMBL" id="JASBWS010000046">
    <property type="protein sequence ID" value="KAJ9105892.1"/>
    <property type="molecule type" value="Genomic_DNA"/>
</dbReference>
<proteinExistence type="predicted"/>
<gene>
    <name evidence="1" type="ORF">QFC20_004227</name>
</gene>
<evidence type="ECO:0000313" key="1">
    <source>
        <dbReference type="EMBL" id="KAJ9105892.1"/>
    </source>
</evidence>
<sequence>MDIHLAINSNPNMVLSLLRETPSIYACKASTSNPADGRGAMHTIDTWGDPNPKNVKGTSIAIAYESDINKVTPEMFAVISVNYTSPWFQQTDYRIPGDLPSCPSGGCLCMWSWVHSVEGGSEQIYQLAYRCKVTGATGTRAIPPPQIAKKCHFPEDTSNCTVGAKQPHYWLQKERNNNHQDYYDPPFYNGDYGFSDGAQTDFFASLPPYRAIYYLEERGTGYHLLDSYVRCL</sequence>
<reference evidence="1" key="1">
    <citation type="submission" date="2023-04" db="EMBL/GenBank/DDBJ databases">
        <title>Draft Genome sequencing of Naganishia species isolated from polar environments using Oxford Nanopore Technology.</title>
        <authorList>
            <person name="Leo P."/>
            <person name="Venkateswaran K."/>
        </authorList>
    </citation>
    <scope>NUCLEOTIDE SEQUENCE</scope>
    <source>
        <strain evidence="1">MNA-CCFEE 5262</strain>
    </source>
</reference>
<comment type="caution">
    <text evidence="1">The sequence shown here is derived from an EMBL/GenBank/DDBJ whole genome shotgun (WGS) entry which is preliminary data.</text>
</comment>
<keyword evidence="2" id="KW-1185">Reference proteome</keyword>
<name>A0ACC2W2R1_9TREE</name>
<dbReference type="Proteomes" id="UP001230649">
    <property type="component" value="Unassembled WGS sequence"/>
</dbReference>